<comment type="function">
    <text evidence="1">A P subtype restriction enzyme that recognizes the double-stranded unmethylated sequence 5'-GATC-3'.</text>
</comment>
<evidence type="ECO:0000256" key="1">
    <source>
        <dbReference type="PIRNR" id="PIRNR016080"/>
    </source>
</evidence>
<keyword evidence="1" id="KW-0255">Endonuclease</keyword>
<protein>
    <recommendedName>
        <fullName evidence="1">Type-2 restriction enzyme</fullName>
        <ecNumber evidence="1">3.1.21.4</ecNumber>
    </recommendedName>
</protein>
<dbReference type="AlphaFoldDB" id="A0A3E2BJM8"/>
<dbReference type="PIRSF" id="PIRSF016080">
    <property type="entry name" value="Restrict_endonuc_II_DpmII"/>
    <property type="match status" value="1"/>
</dbReference>
<proteinExistence type="inferred from homology"/>
<dbReference type="InterPro" id="IPR021191">
    <property type="entry name" value="Restrct_endonuc_II_DpnII"/>
</dbReference>
<keyword evidence="1" id="KW-0540">Nuclease</keyword>
<dbReference type="InterPro" id="IPR007637">
    <property type="entry name" value="Restrct_endonuc_II_DpnII-like"/>
</dbReference>
<evidence type="ECO:0000313" key="3">
    <source>
        <dbReference type="EMBL" id="RFT14953.1"/>
    </source>
</evidence>
<dbReference type="EMBL" id="QUAH01000015">
    <property type="protein sequence ID" value="RFT14953.1"/>
    <property type="molecule type" value="Genomic_DNA"/>
</dbReference>
<reference evidence="3 4" key="1">
    <citation type="submission" date="2018-08" db="EMBL/GenBank/DDBJ databases">
        <title>Genome analysis of the thermophilic bacterium of the candidate phylum Aminicenantes from deep subsurface aquifer revealed its physiology and ecological role.</title>
        <authorList>
            <person name="Kadnikov V.V."/>
            <person name="Mardanov A.V."/>
            <person name="Beletsky A.V."/>
            <person name="Karnachuk O.V."/>
            <person name="Ravin N.V."/>
        </authorList>
    </citation>
    <scope>NUCLEOTIDE SEQUENCE [LARGE SCALE GENOMIC DNA]</scope>
    <source>
        <strain evidence="3">BY38</strain>
    </source>
</reference>
<comment type="similarity">
    <text evidence="1">Belongs to the DpnII type II restriction endonuclease family.</text>
</comment>
<dbReference type="Pfam" id="PF04556">
    <property type="entry name" value="DpnII"/>
    <property type="match status" value="1"/>
</dbReference>
<accession>A0A3E2BJM8</accession>
<comment type="catalytic activity">
    <reaction evidence="1">
        <text>Endonucleolytic cleavage of DNA to give specific double-stranded fragments with terminal 5'-phosphates.</text>
        <dbReference type="EC" id="3.1.21.4"/>
    </reaction>
</comment>
<keyword evidence="1" id="KW-0680">Restriction system</keyword>
<evidence type="ECO:0000313" key="4">
    <source>
        <dbReference type="Proteomes" id="UP000257323"/>
    </source>
</evidence>
<sequence length="306" mass="35999">MKEAIYLEFLKYPDISEVKRYFFETLLVTNHDHGFFVDWEKVKNNVKKCQIELNILNTLIRNSNFNEKLKEILTKYPEVLPCVPLLLAIHGVYLDVIEDITADNYEIIRYDFSKRKLTDEEKDQIIIFFEKTGLKKFFIELSTSSLQDYLYGIEVGTDSNARKNRSGRIAEIMLRNQIEKIKDEPDIEVLMVQKSFKELENKGCIVPERLRDRKSDFIFMKKSGKIIDIEVNFYNVSGSKPQEIVDAYLNRQRELNEVGVELIWITDGPGWRRGLNQLEKALDKIDYILNFKLVKIGLLKKILKEI</sequence>
<evidence type="ECO:0000259" key="2">
    <source>
        <dbReference type="Pfam" id="PF04556"/>
    </source>
</evidence>
<feature type="domain" description="Restriction endonuclease type II DpnII-like" evidence="2">
    <location>
        <begin position="20"/>
        <end position="300"/>
    </location>
</feature>
<dbReference type="GO" id="GO:0003677">
    <property type="term" value="F:DNA binding"/>
    <property type="evidence" value="ECO:0007669"/>
    <property type="project" value="UniProtKB-UniRule"/>
</dbReference>
<keyword evidence="1" id="KW-0378">Hydrolase</keyword>
<name>A0A3E2BJM8_9BACT</name>
<organism evidence="3 4">
    <name type="scientific">Candidatus Saccharicenans subterraneus</name>
    <dbReference type="NCBI Taxonomy" id="2508984"/>
    <lineage>
        <taxon>Bacteria</taxon>
        <taxon>Candidatus Aminicenantota</taxon>
        <taxon>Candidatus Aminicenantia</taxon>
        <taxon>Candidatus Aminicenantales</taxon>
        <taxon>Candidatus Saccharicenantaceae</taxon>
        <taxon>Candidatus Saccharicenans</taxon>
    </lineage>
</organism>
<dbReference type="GO" id="GO:0009036">
    <property type="term" value="F:type II site-specific deoxyribonuclease activity"/>
    <property type="evidence" value="ECO:0007669"/>
    <property type="project" value="UniProtKB-UniRule"/>
</dbReference>
<dbReference type="GO" id="GO:0009307">
    <property type="term" value="P:DNA restriction-modification system"/>
    <property type="evidence" value="ECO:0007669"/>
    <property type="project" value="UniProtKB-UniRule"/>
</dbReference>
<gene>
    <name evidence="3" type="ORF">OP8BY_1153</name>
</gene>
<dbReference type="EC" id="3.1.21.4" evidence="1"/>
<comment type="caution">
    <text evidence="3">The sequence shown here is derived from an EMBL/GenBank/DDBJ whole genome shotgun (WGS) entry which is preliminary data.</text>
</comment>
<dbReference type="Proteomes" id="UP000257323">
    <property type="component" value="Unassembled WGS sequence"/>
</dbReference>